<name>A0A318T451_9HYPH</name>
<proteinExistence type="predicted"/>
<dbReference type="Proteomes" id="UP000247454">
    <property type="component" value="Unassembled WGS sequence"/>
</dbReference>
<evidence type="ECO:0008006" key="3">
    <source>
        <dbReference type="Google" id="ProtNLM"/>
    </source>
</evidence>
<dbReference type="EMBL" id="QJTF01000018">
    <property type="protein sequence ID" value="PYE86898.1"/>
    <property type="molecule type" value="Genomic_DNA"/>
</dbReference>
<dbReference type="RefSeq" id="WP_110753233.1">
    <property type="nucleotide sequence ID" value="NZ_QJTF01000018.1"/>
</dbReference>
<dbReference type="OrthoDB" id="7858662at2"/>
<protein>
    <recommendedName>
        <fullName evidence="3">ArsR family transcriptional regulator</fullName>
    </recommendedName>
</protein>
<evidence type="ECO:0000313" key="1">
    <source>
        <dbReference type="EMBL" id="PYE86898.1"/>
    </source>
</evidence>
<comment type="caution">
    <text evidence="1">The sequence shown here is derived from an EMBL/GenBank/DDBJ whole genome shotgun (WGS) entry which is preliminary data.</text>
</comment>
<reference evidence="1 2" key="1">
    <citation type="submission" date="2018-06" db="EMBL/GenBank/DDBJ databases">
        <title>Genomic Encyclopedia of Type Strains, Phase III (KMG-III): the genomes of soil and plant-associated and newly described type strains.</title>
        <authorList>
            <person name="Whitman W."/>
        </authorList>
    </citation>
    <scope>NUCLEOTIDE SEQUENCE [LARGE SCALE GENOMIC DNA]</scope>
    <source>
        <strain evidence="1 2">ORS 1419</strain>
    </source>
</reference>
<keyword evidence="2" id="KW-1185">Reference proteome</keyword>
<accession>A0A318T451</accession>
<organism evidence="1 2">
    <name type="scientific">Phyllobacterium leguminum</name>
    <dbReference type="NCBI Taxonomy" id="314237"/>
    <lineage>
        <taxon>Bacteria</taxon>
        <taxon>Pseudomonadati</taxon>
        <taxon>Pseudomonadota</taxon>
        <taxon>Alphaproteobacteria</taxon>
        <taxon>Hyphomicrobiales</taxon>
        <taxon>Phyllobacteriaceae</taxon>
        <taxon>Phyllobacterium</taxon>
    </lineage>
</organism>
<evidence type="ECO:0000313" key="2">
    <source>
        <dbReference type="Proteomes" id="UP000247454"/>
    </source>
</evidence>
<gene>
    <name evidence="1" type="ORF">C7477_11836</name>
</gene>
<sequence length="98" mass="11110">MRFDEHLTADARLVILKELTQQPDGRLNEALLEKVLDTFGHRRSREWIRTQLHKLEELGAIHLLEAGTVLVAAITRAGIDHVERRSVIEGVARPSPEV</sequence>
<dbReference type="AlphaFoldDB" id="A0A318T451"/>